<dbReference type="GO" id="GO:0016020">
    <property type="term" value="C:membrane"/>
    <property type="evidence" value="ECO:0007669"/>
    <property type="project" value="UniProtKB-SubCell"/>
</dbReference>
<dbReference type="AlphaFoldDB" id="A0AAN8I4R3"/>
<feature type="domain" description="Amino acid transporter transmembrane" evidence="8">
    <location>
        <begin position="84"/>
        <end position="504"/>
    </location>
</feature>
<organism evidence="9 10">
    <name type="scientific">Knufia fluminis</name>
    <dbReference type="NCBI Taxonomy" id="191047"/>
    <lineage>
        <taxon>Eukaryota</taxon>
        <taxon>Fungi</taxon>
        <taxon>Dikarya</taxon>
        <taxon>Ascomycota</taxon>
        <taxon>Pezizomycotina</taxon>
        <taxon>Eurotiomycetes</taxon>
        <taxon>Chaetothyriomycetidae</taxon>
        <taxon>Chaetothyriales</taxon>
        <taxon>Trichomeriaceae</taxon>
        <taxon>Knufia</taxon>
    </lineage>
</organism>
<keyword evidence="10" id="KW-1185">Reference proteome</keyword>
<feature type="transmembrane region" description="Helical" evidence="7">
    <location>
        <begin position="479"/>
        <end position="502"/>
    </location>
</feature>
<evidence type="ECO:0000256" key="2">
    <source>
        <dbReference type="ARBA" id="ARBA00008066"/>
    </source>
</evidence>
<dbReference type="Gene3D" id="1.20.1740.10">
    <property type="entry name" value="Amino acid/polyamine transporter I"/>
    <property type="match status" value="1"/>
</dbReference>
<comment type="similarity">
    <text evidence="2">Belongs to the amino acid/polyamine transporter 2 family.</text>
</comment>
<evidence type="ECO:0000256" key="4">
    <source>
        <dbReference type="ARBA" id="ARBA00022989"/>
    </source>
</evidence>
<comment type="caution">
    <text evidence="9">The sequence shown here is derived from an EMBL/GenBank/DDBJ whole genome shotgun (WGS) entry which is preliminary data.</text>
</comment>
<evidence type="ECO:0000313" key="9">
    <source>
        <dbReference type="EMBL" id="KAK5952039.1"/>
    </source>
</evidence>
<dbReference type="GO" id="GO:0015179">
    <property type="term" value="F:L-amino acid transmembrane transporter activity"/>
    <property type="evidence" value="ECO:0007669"/>
    <property type="project" value="TreeGrafter"/>
</dbReference>
<comment type="subcellular location">
    <subcellularLocation>
        <location evidence="1">Membrane</location>
        <topology evidence="1">Multi-pass membrane protein</topology>
    </subcellularLocation>
</comment>
<feature type="compositionally biased region" description="Basic and acidic residues" evidence="6">
    <location>
        <begin position="1"/>
        <end position="18"/>
    </location>
</feature>
<feature type="transmembrane region" description="Helical" evidence="7">
    <location>
        <begin position="193"/>
        <end position="214"/>
    </location>
</feature>
<sequence length="526" mass="58398">MAFWNEKKDESNSLDKSESPLGKEQPDIELRRDSTVVRGKKWNRIAPPVARKGSVTEIQGTGSDDDTAQALVEMEADNAIKYRTCSWYKTAALLFSEYICLAIMSFPYSYSVLGLVPGLILTVVQAAFVLYTSLIVWEFCLRHPEVRDVTDVGKMLFWNSNIAYWFTAIMFLLNNTFIQALHVLTITRYLNTITSHSLCTVDFAVIGAVVSFVCSLPRTFEMLSHGAWISAIFTFISVILAAGFAGAEGKHGTNGYTPVPTHVGPDGLTVPGGEPLVLIVPAAGTAFYMGMNAFLNVAYTFIGQITLPSFIAEMKNPYDFKKALWVVTICEIIVFSLVGGIIYGYTGTQYNTAPAFGSLGNEVYKKVSFSFMIPTLVFLGVLYASVSARFVFFRIFEGSRHKTSHTVIGWATWAGILAATWLVAFIIAEVIPFFSELLSLMSSLFDSFFGWIFWAVAYFRMRKADHGANYYKIRGVRGWVGFLMNWFILLVGFFFLTAGTYASVQSIIDDFAGGLHPVFTCQDNGL</sequence>
<feature type="transmembrane region" description="Helical" evidence="7">
    <location>
        <begin position="366"/>
        <end position="386"/>
    </location>
</feature>
<gene>
    <name evidence="9" type="ORF">OHC33_006926</name>
</gene>
<feature type="transmembrane region" description="Helical" evidence="7">
    <location>
        <begin position="407"/>
        <end position="431"/>
    </location>
</feature>
<evidence type="ECO:0000313" key="10">
    <source>
        <dbReference type="Proteomes" id="UP001316803"/>
    </source>
</evidence>
<accession>A0AAN8I4R3</accession>
<dbReference type="EMBL" id="JAKLMC020000017">
    <property type="protein sequence ID" value="KAK5952039.1"/>
    <property type="molecule type" value="Genomic_DNA"/>
</dbReference>
<keyword evidence="5 7" id="KW-0472">Membrane</keyword>
<name>A0AAN8I4R3_9EURO</name>
<dbReference type="InterPro" id="IPR013057">
    <property type="entry name" value="AA_transpt_TM"/>
</dbReference>
<feature type="transmembrane region" description="Helical" evidence="7">
    <location>
        <begin position="226"/>
        <end position="247"/>
    </location>
</feature>
<feature type="transmembrane region" description="Helical" evidence="7">
    <location>
        <begin position="91"/>
        <end position="110"/>
    </location>
</feature>
<feature type="transmembrane region" description="Helical" evidence="7">
    <location>
        <begin position="323"/>
        <end position="346"/>
    </location>
</feature>
<feature type="transmembrane region" description="Helical" evidence="7">
    <location>
        <begin position="116"/>
        <end position="141"/>
    </location>
</feature>
<reference evidence="9 10" key="1">
    <citation type="submission" date="2022-12" db="EMBL/GenBank/DDBJ databases">
        <title>Genomic features and morphological characterization of a novel Knufia sp. strain isolated from spacecraft assembly facility.</title>
        <authorList>
            <person name="Teixeira M."/>
            <person name="Chander A.M."/>
            <person name="Stajich J.E."/>
            <person name="Venkateswaran K."/>
        </authorList>
    </citation>
    <scope>NUCLEOTIDE SEQUENCE [LARGE SCALE GENOMIC DNA]</scope>
    <source>
        <strain evidence="9 10">FJI-L2-BK-P2</strain>
    </source>
</reference>
<keyword evidence="3 7" id="KW-0812">Transmembrane</keyword>
<proteinExistence type="inferred from homology"/>
<dbReference type="Proteomes" id="UP001316803">
    <property type="component" value="Unassembled WGS sequence"/>
</dbReference>
<evidence type="ECO:0000256" key="6">
    <source>
        <dbReference type="SAM" id="MobiDB-lite"/>
    </source>
</evidence>
<evidence type="ECO:0000256" key="5">
    <source>
        <dbReference type="ARBA" id="ARBA00023136"/>
    </source>
</evidence>
<evidence type="ECO:0000259" key="8">
    <source>
        <dbReference type="Pfam" id="PF01490"/>
    </source>
</evidence>
<feature type="transmembrane region" description="Helical" evidence="7">
    <location>
        <begin position="162"/>
        <end position="181"/>
    </location>
</feature>
<protein>
    <recommendedName>
        <fullName evidence="8">Amino acid transporter transmembrane domain-containing protein</fullName>
    </recommendedName>
</protein>
<evidence type="ECO:0000256" key="1">
    <source>
        <dbReference type="ARBA" id="ARBA00004141"/>
    </source>
</evidence>
<evidence type="ECO:0000256" key="3">
    <source>
        <dbReference type="ARBA" id="ARBA00022692"/>
    </source>
</evidence>
<keyword evidence="4 7" id="KW-1133">Transmembrane helix</keyword>
<dbReference type="FunFam" id="1.20.1740.10:FF:000039">
    <property type="entry name" value="Neutral amino acid transporter (Eurofung)"/>
    <property type="match status" value="1"/>
</dbReference>
<feature type="region of interest" description="Disordered" evidence="6">
    <location>
        <begin position="1"/>
        <end position="29"/>
    </location>
</feature>
<dbReference type="PANTHER" id="PTHR22950">
    <property type="entry name" value="AMINO ACID TRANSPORTER"/>
    <property type="match status" value="1"/>
</dbReference>
<feature type="transmembrane region" description="Helical" evidence="7">
    <location>
        <begin position="276"/>
        <end position="302"/>
    </location>
</feature>
<feature type="transmembrane region" description="Helical" evidence="7">
    <location>
        <begin position="437"/>
        <end position="459"/>
    </location>
</feature>
<evidence type="ECO:0000256" key="7">
    <source>
        <dbReference type="SAM" id="Phobius"/>
    </source>
</evidence>
<dbReference type="Pfam" id="PF01490">
    <property type="entry name" value="Aa_trans"/>
    <property type="match status" value="1"/>
</dbReference>
<dbReference type="PANTHER" id="PTHR22950:SF20">
    <property type="entry name" value="AMINO ACID TRANSPORTER (EUROFUNG)"/>
    <property type="match status" value="1"/>
</dbReference>